<proteinExistence type="predicted"/>
<name>A0A1V2H3X7_9PROT</name>
<dbReference type="InterPro" id="IPR036388">
    <property type="entry name" value="WH-like_DNA-bd_sf"/>
</dbReference>
<accession>A0A1V2H3X7</accession>
<dbReference type="Proteomes" id="UP000188879">
    <property type="component" value="Unassembled WGS sequence"/>
</dbReference>
<comment type="caution">
    <text evidence="1">The sequence shown here is derived from an EMBL/GenBank/DDBJ whole genome shotgun (WGS) entry which is preliminary data.</text>
</comment>
<dbReference type="OrthoDB" id="7262258at2"/>
<organism evidence="1 2">
    <name type="scientific">Teichococcus deserti</name>
    <dbReference type="NCBI Taxonomy" id="1817963"/>
    <lineage>
        <taxon>Bacteria</taxon>
        <taxon>Pseudomonadati</taxon>
        <taxon>Pseudomonadota</taxon>
        <taxon>Alphaproteobacteria</taxon>
        <taxon>Acetobacterales</taxon>
        <taxon>Roseomonadaceae</taxon>
        <taxon>Roseomonas</taxon>
    </lineage>
</organism>
<keyword evidence="2" id="KW-1185">Reference proteome</keyword>
<dbReference type="InterPro" id="IPR036390">
    <property type="entry name" value="WH_DNA-bd_sf"/>
</dbReference>
<evidence type="ECO:0000313" key="2">
    <source>
        <dbReference type="Proteomes" id="UP000188879"/>
    </source>
</evidence>
<dbReference type="RefSeq" id="WP_076957402.1">
    <property type="nucleotide sequence ID" value="NZ_MLCO01000090.1"/>
</dbReference>
<dbReference type="AlphaFoldDB" id="A0A1V2H3X7"/>
<dbReference type="SUPFAM" id="SSF46785">
    <property type="entry name" value="Winged helix' DNA-binding domain"/>
    <property type="match status" value="1"/>
</dbReference>
<dbReference type="Gene3D" id="1.10.10.10">
    <property type="entry name" value="Winged helix-like DNA-binding domain superfamily/Winged helix DNA-binding domain"/>
    <property type="match status" value="1"/>
</dbReference>
<dbReference type="EMBL" id="MLCO01000090">
    <property type="protein sequence ID" value="ONG53994.1"/>
    <property type="molecule type" value="Genomic_DNA"/>
</dbReference>
<sequence length="197" mass="21802">MLGWQIAMPIRIFAPARRGSVAVASWQRQRLGHADRVRLMDAARRRERMTRQPGSGRHGGELRQTGLRVLWALLYRGWGRAGACDPAITQIAEAAALARSTVQEALDRLEAAGILLRIRRGLVVGRRWCQVTSAYLFRAPAHWAPPSDTGFRSASASEDKIQEEEWQRAALPAPTEPPDPAWLRAAAARLGLLEVTA</sequence>
<protein>
    <submittedName>
        <fullName evidence="1">Uncharacterized protein</fullName>
    </submittedName>
</protein>
<gene>
    <name evidence="1" type="ORF">BKE38_10995</name>
</gene>
<reference evidence="1 2" key="1">
    <citation type="submission" date="2016-10" db="EMBL/GenBank/DDBJ databases">
        <title>Draft Genome sequence of Roseomonas sp. strain M3.</title>
        <authorList>
            <person name="Subhash Y."/>
            <person name="Lee S."/>
        </authorList>
    </citation>
    <scope>NUCLEOTIDE SEQUENCE [LARGE SCALE GENOMIC DNA]</scope>
    <source>
        <strain evidence="1 2">M3</strain>
    </source>
</reference>
<evidence type="ECO:0000313" key="1">
    <source>
        <dbReference type="EMBL" id="ONG53994.1"/>
    </source>
</evidence>